<dbReference type="AlphaFoldDB" id="A0A2R8BWX2"/>
<name>A0A2R8BWX2_9RHOB</name>
<dbReference type="Proteomes" id="UP000244912">
    <property type="component" value="Unassembled WGS sequence"/>
</dbReference>
<evidence type="ECO:0000313" key="1">
    <source>
        <dbReference type="EMBL" id="SPJ24632.1"/>
    </source>
</evidence>
<dbReference type="GO" id="GO:0044781">
    <property type="term" value="P:bacterial-type flagellum organization"/>
    <property type="evidence" value="ECO:0007669"/>
    <property type="project" value="InterPro"/>
</dbReference>
<protein>
    <recommendedName>
        <fullName evidence="3">Flagellar biosynthesis regulatory protein FlaF</fullName>
    </recommendedName>
</protein>
<sequence length="120" mass="12904">MNAYLMARTAYTEAPDTIKSAKAAEYDVFAKATAALKVAKSFPEIAKAISDNRRLWTCIAVDVAGDGNRLPVSLRGNLLSLAQFVALQSSKVLQSGEGIEELIEINTAIMSGLRQNGRSE</sequence>
<dbReference type="InterPro" id="IPR010845">
    <property type="entry name" value="FlaF"/>
</dbReference>
<evidence type="ECO:0000313" key="2">
    <source>
        <dbReference type="Proteomes" id="UP000244912"/>
    </source>
</evidence>
<proteinExistence type="predicted"/>
<dbReference type="RefSeq" id="WP_108894458.1">
    <property type="nucleotide sequence ID" value="NZ_ONZF01000005.1"/>
</dbReference>
<gene>
    <name evidence="1" type="ORF">PAA8504_02469</name>
</gene>
<evidence type="ECO:0008006" key="3">
    <source>
        <dbReference type="Google" id="ProtNLM"/>
    </source>
</evidence>
<dbReference type="NCBIfam" id="NF009435">
    <property type="entry name" value="PRK12794.1"/>
    <property type="match status" value="1"/>
</dbReference>
<accession>A0A2R8BWX2</accession>
<keyword evidence="2" id="KW-1185">Reference proteome</keyword>
<organism evidence="1 2">
    <name type="scientific">Palleronia abyssalis</name>
    <dbReference type="NCBI Taxonomy" id="1501240"/>
    <lineage>
        <taxon>Bacteria</taxon>
        <taxon>Pseudomonadati</taxon>
        <taxon>Pseudomonadota</taxon>
        <taxon>Alphaproteobacteria</taxon>
        <taxon>Rhodobacterales</taxon>
        <taxon>Roseobacteraceae</taxon>
        <taxon>Palleronia</taxon>
    </lineage>
</organism>
<dbReference type="Pfam" id="PF07309">
    <property type="entry name" value="FlaF"/>
    <property type="match status" value="1"/>
</dbReference>
<reference evidence="1 2" key="1">
    <citation type="submission" date="2018-03" db="EMBL/GenBank/DDBJ databases">
        <authorList>
            <person name="Keele B.F."/>
        </authorList>
    </citation>
    <scope>NUCLEOTIDE SEQUENCE [LARGE SCALE GENOMIC DNA]</scope>
    <source>
        <strain evidence="1 2">CECT 8504</strain>
    </source>
</reference>
<dbReference type="OrthoDB" id="9808944at2"/>
<dbReference type="EMBL" id="ONZF01000005">
    <property type="protein sequence ID" value="SPJ24632.1"/>
    <property type="molecule type" value="Genomic_DNA"/>
</dbReference>